<feature type="domain" description="Cell envelope-related transcriptional attenuator" evidence="6">
    <location>
        <begin position="96"/>
        <end position="244"/>
    </location>
</feature>
<comment type="caution">
    <text evidence="7">The sequence shown here is derived from an EMBL/GenBank/DDBJ whole genome shotgun (WGS) entry which is preliminary data.</text>
</comment>
<keyword evidence="4" id="KW-1133">Transmembrane helix</keyword>
<name>A0A2N0ZBJ6_9BACI</name>
<keyword evidence="8" id="KW-1185">Reference proteome</keyword>
<organism evidence="7 8">
    <name type="scientific">Cytobacillus horneckiae</name>
    <dbReference type="NCBI Taxonomy" id="549687"/>
    <lineage>
        <taxon>Bacteria</taxon>
        <taxon>Bacillati</taxon>
        <taxon>Bacillota</taxon>
        <taxon>Bacilli</taxon>
        <taxon>Bacillales</taxon>
        <taxon>Bacillaceae</taxon>
        <taxon>Cytobacillus</taxon>
    </lineage>
</organism>
<feature type="compositionally biased region" description="Acidic residues" evidence="5">
    <location>
        <begin position="341"/>
        <end position="356"/>
    </location>
</feature>
<evidence type="ECO:0000313" key="7">
    <source>
        <dbReference type="EMBL" id="PKG26886.1"/>
    </source>
</evidence>
<protein>
    <submittedName>
        <fullName evidence="7">Transcriptional regulator</fullName>
    </submittedName>
</protein>
<evidence type="ECO:0000259" key="6">
    <source>
        <dbReference type="Pfam" id="PF03816"/>
    </source>
</evidence>
<gene>
    <name evidence="7" type="ORF">CWS20_21505</name>
</gene>
<evidence type="ECO:0000313" key="8">
    <source>
        <dbReference type="Proteomes" id="UP000233343"/>
    </source>
</evidence>
<evidence type="ECO:0000256" key="5">
    <source>
        <dbReference type="SAM" id="MobiDB-lite"/>
    </source>
</evidence>
<dbReference type="EMBL" id="PISD01000054">
    <property type="protein sequence ID" value="PKG26886.1"/>
    <property type="molecule type" value="Genomic_DNA"/>
</dbReference>
<dbReference type="GO" id="GO:0071555">
    <property type="term" value="P:cell wall organization"/>
    <property type="evidence" value="ECO:0007669"/>
    <property type="project" value="UniProtKB-KW"/>
</dbReference>
<dbReference type="InterPro" id="IPR050922">
    <property type="entry name" value="LytR/CpsA/Psr_CW_biosynth"/>
</dbReference>
<evidence type="ECO:0000256" key="3">
    <source>
        <dbReference type="ARBA" id="ARBA00022968"/>
    </source>
</evidence>
<keyword evidence="2" id="KW-0812">Transmembrane</keyword>
<dbReference type="NCBIfam" id="TIGR00350">
    <property type="entry name" value="lytR_cpsA_psr"/>
    <property type="match status" value="1"/>
</dbReference>
<evidence type="ECO:0000256" key="2">
    <source>
        <dbReference type="ARBA" id="ARBA00022692"/>
    </source>
</evidence>
<dbReference type="AlphaFoldDB" id="A0A2N0ZBJ6"/>
<dbReference type="Pfam" id="PF03816">
    <property type="entry name" value="LytR_cpsA_psr"/>
    <property type="match status" value="1"/>
</dbReference>
<dbReference type="Proteomes" id="UP000233343">
    <property type="component" value="Unassembled WGS sequence"/>
</dbReference>
<dbReference type="Gene3D" id="3.40.630.190">
    <property type="entry name" value="LCP protein"/>
    <property type="match status" value="1"/>
</dbReference>
<proteinExistence type="inferred from homology"/>
<reference evidence="7 8" key="1">
    <citation type="journal article" date="2010" name="Int. J. Syst. Evol. Microbiol.">
        <title>Bacillus horneckiae sp. nov., isolated from a spacecraft-assembly clean room.</title>
        <authorList>
            <person name="Vaishampayan P."/>
            <person name="Probst A."/>
            <person name="Krishnamurthi S."/>
            <person name="Ghosh S."/>
            <person name="Osman S."/>
            <person name="McDowall A."/>
            <person name="Ruckmani A."/>
            <person name="Mayilraj S."/>
            <person name="Venkateswaran K."/>
        </authorList>
    </citation>
    <scope>NUCLEOTIDE SEQUENCE [LARGE SCALE GENOMIC DNA]</scope>
    <source>
        <strain evidence="8">1PO1SC</strain>
    </source>
</reference>
<accession>A0A2N0ZBJ6</accession>
<dbReference type="PANTHER" id="PTHR33392">
    <property type="entry name" value="POLYISOPRENYL-TEICHOIC ACID--PEPTIDOGLYCAN TEICHOIC ACID TRANSFERASE TAGU"/>
    <property type="match status" value="1"/>
</dbReference>
<dbReference type="PANTHER" id="PTHR33392:SF3">
    <property type="entry name" value="POLYISOPRENYL-TEICHOIC ACID--PEPTIDOGLYCAN TEICHOIC ACID TRANSFERASE TAGT"/>
    <property type="match status" value="1"/>
</dbReference>
<keyword evidence="4" id="KW-0472">Membrane</keyword>
<evidence type="ECO:0000256" key="1">
    <source>
        <dbReference type="ARBA" id="ARBA00006068"/>
    </source>
</evidence>
<comment type="similarity">
    <text evidence="1">Belongs to the LytR/CpsA/Psr (LCP) family.</text>
</comment>
<dbReference type="InterPro" id="IPR004474">
    <property type="entry name" value="LytR_CpsA_psr"/>
</dbReference>
<evidence type="ECO:0000256" key="4">
    <source>
        <dbReference type="ARBA" id="ARBA00022989"/>
    </source>
</evidence>
<dbReference type="RefSeq" id="WP_066189775.1">
    <property type="nucleotide sequence ID" value="NZ_JAFDQP010000001.1"/>
</dbReference>
<sequence>MSYDGRTVKKHKQRKSKRRRRIFTFIFLPIMVLALSAAAYGAHLYNKAESVMNSTYNPLDRESKRPVAVQPEMDNFSLLIIGVDDSSKRGFSTSSRSDALMLATFNKDEKSIKLLSIPRDSYVHIPKLGYQDKITHAHANGGPITTIETVEELLDLPIDFYLKVNFDAFIEIIDALDGIDIEVPYAFSEQDSNDVPNAINLEAGYQTLNGEEALALARTRKMDSDVFRGQRQQEIVKSIVKKAASFDSIGKYGDVIEAVGNNMETDLSFDQMKSLLSYATSGMSLNIETLNIDGQDLYLPNSNGNQVYYYQLDELSLQEISNQLKKHLDIGTTNLGQNETYQDEAQGEDVEPNTDY</sequence>
<feature type="region of interest" description="Disordered" evidence="5">
    <location>
        <begin position="335"/>
        <end position="356"/>
    </location>
</feature>
<keyword evidence="3" id="KW-0735">Signal-anchor</keyword>